<dbReference type="EMBL" id="JADWND010000010">
    <property type="protein sequence ID" value="MBJ8382966.1"/>
    <property type="molecule type" value="Genomic_DNA"/>
</dbReference>
<keyword evidence="1" id="KW-1133">Transmembrane helix</keyword>
<evidence type="ECO:0000313" key="3">
    <source>
        <dbReference type="Proteomes" id="UP000746649"/>
    </source>
</evidence>
<evidence type="ECO:0008006" key="4">
    <source>
        <dbReference type="Google" id="ProtNLM"/>
    </source>
</evidence>
<evidence type="ECO:0000313" key="2">
    <source>
        <dbReference type="EMBL" id="MBJ8382966.1"/>
    </source>
</evidence>
<keyword evidence="1" id="KW-0812">Transmembrane</keyword>
<keyword evidence="1" id="KW-0472">Membrane</keyword>
<feature type="transmembrane region" description="Helical" evidence="1">
    <location>
        <begin position="20"/>
        <end position="41"/>
    </location>
</feature>
<accession>A0ABS0ZVZ3</accession>
<comment type="caution">
    <text evidence="2">The sequence shown here is derived from an EMBL/GenBank/DDBJ whole genome shotgun (WGS) entry which is preliminary data.</text>
</comment>
<dbReference type="RefSeq" id="WP_200035837.1">
    <property type="nucleotide sequence ID" value="NZ_JADWND010000010.1"/>
</dbReference>
<sequence>MIAVYCAKISEPVAEALPGWVTSLFGAVVGAIVTGIIAFYLQRNSHRYALDLERKKNKAEFVNKFVRDRLFNFIDKEIDFLQLLAASSEVVYASDHGFEHRKSLATMQSLAELIEDKDIKMKFYKLTQIGVVMENNIVNCNGAGNLAQLHTAVKLGADIKIAISNIN</sequence>
<name>A0ABS0ZVZ3_9ENTR</name>
<dbReference type="Proteomes" id="UP000746649">
    <property type="component" value="Unassembled WGS sequence"/>
</dbReference>
<reference evidence="2 3" key="1">
    <citation type="submission" date="2020-11" db="EMBL/GenBank/DDBJ databases">
        <title>Enhanced detection system for hospital associated transmission using whole genome sequencing surveillance.</title>
        <authorList>
            <person name="Harrison L.H."/>
            <person name="Van Tyne D."/>
            <person name="Marsh J.W."/>
            <person name="Griffith M.P."/>
            <person name="Snyder D.J."/>
            <person name="Cooper V.S."/>
            <person name="Mustapha M."/>
        </authorList>
    </citation>
    <scope>NUCLEOTIDE SEQUENCE [LARGE SCALE GENOMIC DNA]</scope>
    <source>
        <strain evidence="2 3">CB00117</strain>
    </source>
</reference>
<gene>
    <name evidence="2" type="ORF">I6M88_18580</name>
</gene>
<protein>
    <recommendedName>
        <fullName evidence="4">Ankyrin repeat domain-containing protein</fullName>
    </recommendedName>
</protein>
<proteinExistence type="predicted"/>
<organism evidence="2 3">
    <name type="scientific">Citrobacter sedlakii</name>
    <dbReference type="NCBI Taxonomy" id="67826"/>
    <lineage>
        <taxon>Bacteria</taxon>
        <taxon>Pseudomonadati</taxon>
        <taxon>Pseudomonadota</taxon>
        <taxon>Gammaproteobacteria</taxon>
        <taxon>Enterobacterales</taxon>
        <taxon>Enterobacteriaceae</taxon>
        <taxon>Citrobacter</taxon>
        <taxon>Citrobacter freundii complex</taxon>
    </lineage>
</organism>
<keyword evidence="3" id="KW-1185">Reference proteome</keyword>
<evidence type="ECO:0000256" key="1">
    <source>
        <dbReference type="SAM" id="Phobius"/>
    </source>
</evidence>